<dbReference type="KEGG" id="hit:NTHI0162"/>
<sequence>MVISTGLKCELCGHRYRIRVGVGFDSYQKHYFDCSNCNINIVFAIRTKPPRADVEAVENCSLFSGEPNIELEVLNFHPNCAFNKHDLHNPFCFPTLISGPLIIPHMRYIPGRMQSFDNQFDIPNAPHKWSLIKGMITNIQDNKKASNFVLQYTKHRNKDMNPSSSNFMRDKEIIVYKSGSVYSEFHIIHEFFDSLFYPMLENIVEPIINTIKNIPESKLSSFIRYWQSELKQENQYRYLNTFSEYFRHRDHFGQIVMYSRIGHNVDDLIVSSNGFEQIKLYYGDAYEALTSNMTIIACLNNIMDGREFDEFKSMKLSKYLEINKANKSNPFKLTPIFSVFAENDIESSIRNGSHHASIWRDGEKIMYKSGGTGAEHCIPYTRYLDYCNRLTIKLAALFIIECYLSEYVNDSKSFVVN</sequence>
<dbReference type="Proteomes" id="UP000002525">
    <property type="component" value="Chromosome"/>
</dbReference>
<accession>Q4QPA0</accession>
<evidence type="ECO:0000313" key="1">
    <source>
        <dbReference type="EMBL" id="AAX87147.1"/>
    </source>
</evidence>
<dbReference type="HOGENOM" id="CLU_690300_0_0_6"/>
<name>Q4QPA0_HAEI8</name>
<evidence type="ECO:0000313" key="2">
    <source>
        <dbReference type="Proteomes" id="UP000002525"/>
    </source>
</evidence>
<organism evidence="1 2">
    <name type="scientific">Haemophilus influenzae (strain 86-028NP)</name>
    <dbReference type="NCBI Taxonomy" id="281310"/>
    <lineage>
        <taxon>Bacteria</taxon>
        <taxon>Pseudomonadati</taxon>
        <taxon>Pseudomonadota</taxon>
        <taxon>Gammaproteobacteria</taxon>
        <taxon>Pasteurellales</taxon>
        <taxon>Pasteurellaceae</taxon>
        <taxon>Haemophilus</taxon>
    </lineage>
</organism>
<proteinExistence type="predicted"/>
<protein>
    <submittedName>
        <fullName evidence="1">Uncharacterized protein</fullName>
    </submittedName>
</protein>
<dbReference type="AlphaFoldDB" id="Q4QPA0"/>
<reference evidence="1 2" key="1">
    <citation type="journal article" date="2005" name="J. Bacteriol.">
        <title>Genomic sequence of an otitis media isolate of nontypeable Haemophilus influenzae: comparative study with H. influenzae serotype d, strain KW20.</title>
        <authorList>
            <person name="Harrison A."/>
            <person name="Dyer D.W."/>
            <person name="Gillaspy A."/>
            <person name="Ray W.C."/>
            <person name="Mungur R."/>
            <person name="Carson M.B."/>
            <person name="Zhong H."/>
            <person name="Gipson J."/>
            <person name="Gipson M."/>
            <person name="Johnson L.S."/>
            <person name="Lewis L."/>
            <person name="Bakaletz L.O."/>
            <person name="Munson R.S.Jr."/>
        </authorList>
    </citation>
    <scope>NUCLEOTIDE SEQUENCE [LARGE SCALE GENOMIC DNA]</scope>
    <source>
        <strain evidence="1 2">86-028NP</strain>
    </source>
</reference>
<gene>
    <name evidence="1" type="ordered locus">NTHI0162</name>
</gene>
<dbReference type="EMBL" id="CP000057">
    <property type="protein sequence ID" value="AAX87147.1"/>
    <property type="molecule type" value="Genomic_DNA"/>
</dbReference>
<dbReference type="RefSeq" id="WP_011271865.1">
    <property type="nucleotide sequence ID" value="NC_007146.2"/>
</dbReference>